<evidence type="ECO:0000313" key="2">
    <source>
        <dbReference type="EMBL" id="MQT12610.1"/>
    </source>
</evidence>
<gene>
    <name evidence="2" type="ORF">F0357_08065</name>
</gene>
<dbReference type="Pfam" id="PF07182">
    <property type="entry name" value="DUF1402"/>
    <property type="match status" value="1"/>
</dbReference>
<reference evidence="2 3" key="1">
    <citation type="submission" date="2019-09" db="EMBL/GenBank/DDBJ databases">
        <title>Segnochrobactrum spirostomi gen. nov., sp. nov., isolated from the ciliate Spirostomum cf. yagiui and description of a novel family, Segnochrobactraceae fam. nov. within the order Rhizobiales of the class Alphaproteobacteria.</title>
        <authorList>
            <person name="Akter S."/>
            <person name="Shazib S.U.A."/>
            <person name="Shin M.K."/>
        </authorList>
    </citation>
    <scope>NUCLEOTIDE SEQUENCE [LARGE SCALE GENOMIC DNA]</scope>
    <source>
        <strain evidence="2 3">Sp-1</strain>
    </source>
</reference>
<keyword evidence="3" id="KW-1185">Reference proteome</keyword>
<sequence>MRRPSIQLRLARVVAGLAALVIAPLVALADPVVVPPGNRSATQPPISGYSVARTKETGGSFEGKYRQVYAMLARDHALIDKIKTISAIYGIDPIHVIGALVGEHTYNVDAIDTAQGYYMKAMEYLGTPIVFRAKGVTIAEFVAKPQFARCASETNDYDLWDCREEVWNTTFRGKTVDGIDWPNDRFGRVFFQPLFAGQTFGLGQLSPLAALSVADIVHEKGGQTLISMDNGPQLYHEIMDPDSSLHYVAAVIRLSIDAYRQIAGFDISENPGITATLYNLGDVRDRARALKAANAGRSGADLIYPQENYYGWLINEKLPDLQKLLGR</sequence>
<name>A0A6A7Y0K6_9HYPH</name>
<evidence type="ECO:0000256" key="1">
    <source>
        <dbReference type="SAM" id="SignalP"/>
    </source>
</evidence>
<proteinExistence type="predicted"/>
<feature type="signal peptide" evidence="1">
    <location>
        <begin position="1"/>
        <end position="29"/>
    </location>
</feature>
<dbReference type="Proteomes" id="UP000332515">
    <property type="component" value="Unassembled WGS sequence"/>
</dbReference>
<comment type="caution">
    <text evidence="2">The sequence shown here is derived from an EMBL/GenBank/DDBJ whole genome shotgun (WGS) entry which is preliminary data.</text>
</comment>
<dbReference type="InterPro" id="IPR009842">
    <property type="entry name" value="DUF1402"/>
</dbReference>
<organism evidence="2 3">
    <name type="scientific">Segnochrobactrum spirostomi</name>
    <dbReference type="NCBI Taxonomy" id="2608987"/>
    <lineage>
        <taxon>Bacteria</taxon>
        <taxon>Pseudomonadati</taxon>
        <taxon>Pseudomonadota</taxon>
        <taxon>Alphaproteobacteria</taxon>
        <taxon>Hyphomicrobiales</taxon>
        <taxon>Segnochrobactraceae</taxon>
        <taxon>Segnochrobactrum</taxon>
    </lineage>
</organism>
<accession>A0A6A7Y0K6</accession>
<dbReference type="AlphaFoldDB" id="A0A6A7Y0K6"/>
<keyword evidence="1" id="KW-0732">Signal</keyword>
<feature type="chain" id="PRO_5025580346" evidence="1">
    <location>
        <begin position="30"/>
        <end position="327"/>
    </location>
</feature>
<protein>
    <submittedName>
        <fullName evidence="2">DUF1402 family protein</fullName>
    </submittedName>
</protein>
<dbReference type="EMBL" id="VWNA01000001">
    <property type="protein sequence ID" value="MQT12610.1"/>
    <property type="molecule type" value="Genomic_DNA"/>
</dbReference>
<evidence type="ECO:0000313" key="3">
    <source>
        <dbReference type="Proteomes" id="UP000332515"/>
    </source>
</evidence>
<dbReference type="RefSeq" id="WP_153479855.1">
    <property type="nucleotide sequence ID" value="NZ_VWNA01000001.1"/>
</dbReference>